<dbReference type="PRINTS" id="PR00320">
    <property type="entry name" value="GPROTEINBRPT"/>
</dbReference>
<evidence type="ECO:0000256" key="3">
    <source>
        <dbReference type="ARBA" id="ARBA00022763"/>
    </source>
</evidence>
<dbReference type="InterPro" id="IPR019775">
    <property type="entry name" value="WD40_repeat_CS"/>
</dbReference>
<accession>A0AAD3CRL4</accession>
<dbReference type="PROSITE" id="PS00678">
    <property type="entry name" value="WD_REPEATS_1"/>
    <property type="match status" value="1"/>
</dbReference>
<sequence>MKRRKYFSSRGNCITELYQRSAFPLHGSSFYDAYSTYLTRESLQFNLYPQIVSPHSQKIASLDIDNSCESRFLLCGSSDCTVSVYDLSILGSEHHLQPEKVTLEDNDDKQNRNYLQQRTWKQKNRFRPIARSQKNFGTEDNHLDPLFVPDGHSFSVTNVLWYPVDTGVFLSSDSQGNILLWDTNSFIPVSSVKKTLVDDRNNISSPCSIASMDLPQRNSAHMLLAIGCVRNGAKKYDDDNSMPRSLLQVDDRVVYLCDIRSGSMTHTLVGHGNGGVSCVQWNPMHDYILASGSRDNTIKLWDIRKSGSGACIATLDRENRMEQEVYFRSFRDNNEDEDGYNIQQTRIKRKKTSRKSYAPSDYSQVENSSFVQSHAGPVCNFKYTPDGNHIVSVSNADGMKLWDVQSGKGFGSLQPTRYLGPSMSNPRVIDRTQRNVPMTITQPYGRRSASVFIGGRNRNLLGYAVHGAGGKPDKCLAGHLDGVTAVVAQDNYGRLFTGGKEGMILGFGNKNEFEEDVAEEMGKSVWSI</sequence>
<dbReference type="PANTHER" id="PTHR46202:SF1">
    <property type="entry name" value="DNA EXCISION REPAIR PROTEIN ERCC-8"/>
    <property type="match status" value="1"/>
</dbReference>
<dbReference type="InterPro" id="IPR015943">
    <property type="entry name" value="WD40/YVTN_repeat-like_dom_sf"/>
</dbReference>
<name>A0AAD3CRL4_9STRA</name>
<dbReference type="Proteomes" id="UP001054902">
    <property type="component" value="Unassembled WGS sequence"/>
</dbReference>
<dbReference type="InterPro" id="IPR020472">
    <property type="entry name" value="WD40_PAC1"/>
</dbReference>
<evidence type="ECO:0000256" key="1">
    <source>
        <dbReference type="ARBA" id="ARBA00022574"/>
    </source>
</evidence>
<dbReference type="PROSITE" id="PS50082">
    <property type="entry name" value="WD_REPEATS_2"/>
    <property type="match status" value="2"/>
</dbReference>
<dbReference type="PANTHER" id="PTHR46202">
    <property type="entry name" value="DNA EXCISION REPAIR PROTEIN ERCC-8"/>
    <property type="match status" value="1"/>
</dbReference>
<keyword evidence="4" id="KW-0234">DNA repair</keyword>
<gene>
    <name evidence="7" type="ORF">CTEN210_07382</name>
</gene>
<evidence type="ECO:0000256" key="6">
    <source>
        <dbReference type="SAM" id="MobiDB-lite"/>
    </source>
</evidence>
<feature type="repeat" description="WD" evidence="5">
    <location>
        <begin position="269"/>
        <end position="304"/>
    </location>
</feature>
<dbReference type="GO" id="GO:0043161">
    <property type="term" value="P:proteasome-mediated ubiquitin-dependent protein catabolic process"/>
    <property type="evidence" value="ECO:0007669"/>
    <property type="project" value="TreeGrafter"/>
</dbReference>
<reference evidence="7 8" key="1">
    <citation type="journal article" date="2021" name="Sci. Rep.">
        <title>The genome of the diatom Chaetoceros tenuissimus carries an ancient integrated fragment of an extant virus.</title>
        <authorList>
            <person name="Hongo Y."/>
            <person name="Kimura K."/>
            <person name="Takaki Y."/>
            <person name="Yoshida Y."/>
            <person name="Baba S."/>
            <person name="Kobayashi G."/>
            <person name="Nagasaki K."/>
            <person name="Hano T."/>
            <person name="Tomaru Y."/>
        </authorList>
    </citation>
    <scope>NUCLEOTIDE SEQUENCE [LARGE SCALE GENOMIC DNA]</scope>
    <source>
        <strain evidence="7 8">NIES-3715</strain>
    </source>
</reference>
<keyword evidence="8" id="KW-1185">Reference proteome</keyword>
<keyword evidence="3" id="KW-0227">DNA damage</keyword>
<dbReference type="GO" id="GO:0031464">
    <property type="term" value="C:Cul4A-RING E3 ubiquitin ligase complex"/>
    <property type="evidence" value="ECO:0007669"/>
    <property type="project" value="TreeGrafter"/>
</dbReference>
<feature type="region of interest" description="Disordered" evidence="6">
    <location>
        <begin position="337"/>
        <end position="359"/>
    </location>
</feature>
<evidence type="ECO:0008006" key="9">
    <source>
        <dbReference type="Google" id="ProtNLM"/>
    </source>
</evidence>
<dbReference type="AlphaFoldDB" id="A0AAD3CRL4"/>
<evidence type="ECO:0000313" key="8">
    <source>
        <dbReference type="Proteomes" id="UP001054902"/>
    </source>
</evidence>
<feature type="repeat" description="WD" evidence="5">
    <location>
        <begin position="371"/>
        <end position="412"/>
    </location>
</feature>
<evidence type="ECO:0000256" key="2">
    <source>
        <dbReference type="ARBA" id="ARBA00022737"/>
    </source>
</evidence>
<protein>
    <recommendedName>
        <fullName evidence="9">WD40 repeat-like protein</fullName>
    </recommendedName>
</protein>
<organism evidence="7 8">
    <name type="scientific">Chaetoceros tenuissimus</name>
    <dbReference type="NCBI Taxonomy" id="426638"/>
    <lineage>
        <taxon>Eukaryota</taxon>
        <taxon>Sar</taxon>
        <taxon>Stramenopiles</taxon>
        <taxon>Ochrophyta</taxon>
        <taxon>Bacillariophyta</taxon>
        <taxon>Coscinodiscophyceae</taxon>
        <taxon>Chaetocerotophycidae</taxon>
        <taxon>Chaetocerotales</taxon>
        <taxon>Chaetocerotaceae</taxon>
        <taxon>Chaetoceros</taxon>
    </lineage>
</organism>
<dbReference type="EMBL" id="BLLK01000045">
    <property type="protein sequence ID" value="GFH50906.1"/>
    <property type="molecule type" value="Genomic_DNA"/>
</dbReference>
<dbReference type="InterPro" id="IPR001680">
    <property type="entry name" value="WD40_rpt"/>
</dbReference>
<evidence type="ECO:0000256" key="4">
    <source>
        <dbReference type="ARBA" id="ARBA00023204"/>
    </source>
</evidence>
<dbReference type="GO" id="GO:0000109">
    <property type="term" value="C:nucleotide-excision repair complex"/>
    <property type="evidence" value="ECO:0007669"/>
    <property type="project" value="TreeGrafter"/>
</dbReference>
<dbReference type="Gene3D" id="2.130.10.10">
    <property type="entry name" value="YVTN repeat-like/Quinoprotein amine dehydrogenase"/>
    <property type="match status" value="1"/>
</dbReference>
<dbReference type="SUPFAM" id="SSF50978">
    <property type="entry name" value="WD40 repeat-like"/>
    <property type="match status" value="1"/>
</dbReference>
<dbReference type="GO" id="GO:0000209">
    <property type="term" value="P:protein polyubiquitination"/>
    <property type="evidence" value="ECO:0007669"/>
    <property type="project" value="TreeGrafter"/>
</dbReference>
<dbReference type="InterPro" id="IPR042238">
    <property type="entry name" value="Rad28/ERCC8/Ckn1/ATCSA-1"/>
</dbReference>
<proteinExistence type="predicted"/>
<dbReference type="InterPro" id="IPR036322">
    <property type="entry name" value="WD40_repeat_dom_sf"/>
</dbReference>
<evidence type="ECO:0000256" key="5">
    <source>
        <dbReference type="PROSITE-ProRule" id="PRU00221"/>
    </source>
</evidence>
<dbReference type="GO" id="GO:0006283">
    <property type="term" value="P:transcription-coupled nucleotide-excision repair"/>
    <property type="evidence" value="ECO:0007669"/>
    <property type="project" value="InterPro"/>
</dbReference>
<dbReference type="SMART" id="SM00320">
    <property type="entry name" value="WD40"/>
    <property type="match status" value="5"/>
</dbReference>
<keyword evidence="1 5" id="KW-0853">WD repeat</keyword>
<dbReference type="PROSITE" id="PS50294">
    <property type="entry name" value="WD_REPEATS_REGION"/>
    <property type="match status" value="2"/>
</dbReference>
<dbReference type="Pfam" id="PF00400">
    <property type="entry name" value="WD40"/>
    <property type="match status" value="3"/>
</dbReference>
<comment type="caution">
    <text evidence="7">The sequence shown here is derived from an EMBL/GenBank/DDBJ whole genome shotgun (WGS) entry which is preliminary data.</text>
</comment>
<keyword evidence="2" id="KW-0677">Repeat</keyword>
<evidence type="ECO:0000313" key="7">
    <source>
        <dbReference type="EMBL" id="GFH50906.1"/>
    </source>
</evidence>